<dbReference type="eggNOG" id="COG0736">
    <property type="taxonomic scope" value="Bacteria"/>
</dbReference>
<dbReference type="Proteomes" id="UP000010880">
    <property type="component" value="Chromosome"/>
</dbReference>
<dbReference type="NCBIfam" id="TIGR00556">
    <property type="entry name" value="pantethn_trn"/>
    <property type="match status" value="1"/>
</dbReference>
<keyword evidence="7 8" id="KW-0275">Fatty acid biosynthesis</keyword>
<keyword evidence="11" id="KW-1185">Reference proteome</keyword>
<accession>L0K5M9</accession>
<dbReference type="Pfam" id="PF01648">
    <property type="entry name" value="ACPS"/>
    <property type="match status" value="1"/>
</dbReference>
<evidence type="ECO:0000256" key="4">
    <source>
        <dbReference type="ARBA" id="ARBA00022832"/>
    </source>
</evidence>
<dbReference type="InterPro" id="IPR002582">
    <property type="entry name" value="ACPS"/>
</dbReference>
<comment type="catalytic activity">
    <reaction evidence="8">
        <text>apo-[ACP] + CoA = holo-[ACP] + adenosine 3',5'-bisphosphate + H(+)</text>
        <dbReference type="Rhea" id="RHEA:12068"/>
        <dbReference type="Rhea" id="RHEA-COMP:9685"/>
        <dbReference type="Rhea" id="RHEA-COMP:9690"/>
        <dbReference type="ChEBI" id="CHEBI:15378"/>
        <dbReference type="ChEBI" id="CHEBI:29999"/>
        <dbReference type="ChEBI" id="CHEBI:57287"/>
        <dbReference type="ChEBI" id="CHEBI:58343"/>
        <dbReference type="ChEBI" id="CHEBI:64479"/>
        <dbReference type="EC" id="2.7.8.7"/>
    </reaction>
</comment>
<dbReference type="EC" id="2.7.8.7" evidence="8"/>
<evidence type="ECO:0000256" key="8">
    <source>
        <dbReference type="HAMAP-Rule" id="MF_00101"/>
    </source>
</evidence>
<dbReference type="SUPFAM" id="SSF56214">
    <property type="entry name" value="4'-phosphopantetheinyl transferase"/>
    <property type="match status" value="1"/>
</dbReference>
<evidence type="ECO:0000256" key="5">
    <source>
        <dbReference type="ARBA" id="ARBA00022842"/>
    </source>
</evidence>
<dbReference type="KEGG" id="hhl:Halha_0285"/>
<sequence length="121" mass="14015">MKGLGIDIIEIERIKKAIKKRANFKKRFFTEIEIEYCEEYKIPWSHYAGRFAAKEAVVKALGTGFREFKWQDIEIINDNLGKPEVNLYNQAQKIAHKKGIEEIMLSISHSRDYAVAQAIAL</sequence>
<dbReference type="AlphaFoldDB" id="L0K5M9"/>
<dbReference type="RefSeq" id="WP_015326022.1">
    <property type="nucleotide sequence ID" value="NC_019978.1"/>
</dbReference>
<dbReference type="OrthoDB" id="517356at2"/>
<evidence type="ECO:0000256" key="1">
    <source>
        <dbReference type="ARBA" id="ARBA00022516"/>
    </source>
</evidence>
<evidence type="ECO:0000256" key="2">
    <source>
        <dbReference type="ARBA" id="ARBA00022679"/>
    </source>
</evidence>
<evidence type="ECO:0000256" key="7">
    <source>
        <dbReference type="ARBA" id="ARBA00023160"/>
    </source>
</evidence>
<protein>
    <recommendedName>
        <fullName evidence="8">Holo-[acyl-carrier-protein] synthase</fullName>
        <shortName evidence="8">Holo-ACP synthase</shortName>
        <ecNumber evidence="8">2.7.8.7</ecNumber>
    </recommendedName>
    <alternativeName>
        <fullName evidence="8">4'-phosphopantetheinyl transferase AcpS</fullName>
    </alternativeName>
</protein>
<evidence type="ECO:0000313" key="10">
    <source>
        <dbReference type="EMBL" id="AGB40296.1"/>
    </source>
</evidence>
<dbReference type="NCBIfam" id="TIGR00516">
    <property type="entry name" value="acpS"/>
    <property type="match status" value="1"/>
</dbReference>
<evidence type="ECO:0000256" key="6">
    <source>
        <dbReference type="ARBA" id="ARBA00023098"/>
    </source>
</evidence>
<keyword evidence="8" id="KW-0963">Cytoplasm</keyword>
<comment type="similarity">
    <text evidence="8">Belongs to the P-Pant transferase superfamily. AcpS family.</text>
</comment>
<dbReference type="GO" id="GO:0005737">
    <property type="term" value="C:cytoplasm"/>
    <property type="evidence" value="ECO:0007669"/>
    <property type="project" value="UniProtKB-SubCell"/>
</dbReference>
<dbReference type="HAMAP" id="MF_00101">
    <property type="entry name" value="AcpS"/>
    <property type="match status" value="1"/>
</dbReference>
<keyword evidence="3 8" id="KW-0479">Metal-binding</keyword>
<dbReference type="STRING" id="748449.Halha_0285"/>
<comment type="function">
    <text evidence="8">Transfers the 4'-phosphopantetheine moiety from coenzyme A to a Ser of acyl-carrier-protein.</text>
</comment>
<keyword evidence="1 8" id="KW-0444">Lipid biosynthesis</keyword>
<comment type="cofactor">
    <cofactor evidence="8">
        <name>Mg(2+)</name>
        <dbReference type="ChEBI" id="CHEBI:18420"/>
    </cofactor>
</comment>
<dbReference type="InterPro" id="IPR008278">
    <property type="entry name" value="4-PPantetheinyl_Trfase_dom"/>
</dbReference>
<dbReference type="InterPro" id="IPR004568">
    <property type="entry name" value="Ppantetheine-prot_Trfase_dom"/>
</dbReference>
<organism evidence="10 11">
    <name type="scientific">Halobacteroides halobius (strain ATCC 35273 / DSM 5150 / MD-1)</name>
    <dbReference type="NCBI Taxonomy" id="748449"/>
    <lineage>
        <taxon>Bacteria</taxon>
        <taxon>Bacillati</taxon>
        <taxon>Bacillota</taxon>
        <taxon>Clostridia</taxon>
        <taxon>Halanaerobiales</taxon>
        <taxon>Halobacteroidaceae</taxon>
        <taxon>Halobacteroides</taxon>
    </lineage>
</organism>
<dbReference type="GO" id="GO:0006633">
    <property type="term" value="P:fatty acid biosynthetic process"/>
    <property type="evidence" value="ECO:0007669"/>
    <property type="project" value="UniProtKB-UniRule"/>
</dbReference>
<dbReference type="GO" id="GO:0000287">
    <property type="term" value="F:magnesium ion binding"/>
    <property type="evidence" value="ECO:0007669"/>
    <property type="project" value="UniProtKB-UniRule"/>
</dbReference>
<gene>
    <name evidence="8" type="primary">acpS</name>
    <name evidence="10" type="ordered locus">Halha_0285</name>
</gene>
<comment type="subcellular location">
    <subcellularLocation>
        <location evidence="8">Cytoplasm</location>
    </subcellularLocation>
</comment>
<dbReference type="Gene3D" id="3.90.470.20">
    <property type="entry name" value="4'-phosphopantetheinyl transferase domain"/>
    <property type="match status" value="1"/>
</dbReference>
<feature type="binding site" evidence="8">
    <location>
        <position position="7"/>
    </location>
    <ligand>
        <name>Mg(2+)</name>
        <dbReference type="ChEBI" id="CHEBI:18420"/>
    </ligand>
</feature>
<keyword evidence="5 8" id="KW-0460">Magnesium</keyword>
<reference evidence="11" key="1">
    <citation type="submission" date="2012-02" db="EMBL/GenBank/DDBJ databases">
        <title>The complete genome of Halobacteroides halobius DSM 5150.</title>
        <authorList>
            <person name="Lucas S."/>
            <person name="Copeland A."/>
            <person name="Lapidus A."/>
            <person name="Glavina del Rio T."/>
            <person name="Dalin E."/>
            <person name="Tice H."/>
            <person name="Bruce D."/>
            <person name="Goodwin L."/>
            <person name="Pitluck S."/>
            <person name="Peters L."/>
            <person name="Mikhailova N."/>
            <person name="Gu W."/>
            <person name="Kyrpides N."/>
            <person name="Mavromatis K."/>
            <person name="Ivanova N."/>
            <person name="Brettin T."/>
            <person name="Detter J.C."/>
            <person name="Han C."/>
            <person name="Larimer F."/>
            <person name="Land M."/>
            <person name="Hauser L."/>
            <person name="Markowitz V."/>
            <person name="Cheng J.-F."/>
            <person name="Hugenholtz P."/>
            <person name="Woyke T."/>
            <person name="Wu D."/>
            <person name="Tindall B."/>
            <person name="Pomrenke H."/>
            <person name="Brambilla E."/>
            <person name="Klenk H.-P."/>
            <person name="Eisen J.A."/>
        </authorList>
    </citation>
    <scope>NUCLEOTIDE SEQUENCE [LARGE SCALE GENOMIC DNA]</scope>
    <source>
        <strain evidence="11">ATCC 35273 / DSM 5150 / MD-1</strain>
    </source>
</reference>
<keyword evidence="6 8" id="KW-0443">Lipid metabolism</keyword>
<name>L0K5M9_HALHC</name>
<evidence type="ECO:0000256" key="3">
    <source>
        <dbReference type="ARBA" id="ARBA00022723"/>
    </source>
</evidence>
<dbReference type="InterPro" id="IPR037143">
    <property type="entry name" value="4-PPantetheinyl_Trfase_dom_sf"/>
</dbReference>
<proteinExistence type="inferred from homology"/>
<dbReference type="PATRIC" id="fig|748449.3.peg.263"/>
<keyword evidence="2 8" id="KW-0808">Transferase</keyword>
<dbReference type="GO" id="GO:0008897">
    <property type="term" value="F:holo-[acyl-carrier-protein] synthase activity"/>
    <property type="evidence" value="ECO:0007669"/>
    <property type="project" value="UniProtKB-UniRule"/>
</dbReference>
<feature type="domain" description="4'-phosphopantetheinyl transferase" evidence="9">
    <location>
        <begin position="3"/>
        <end position="116"/>
    </location>
</feature>
<evidence type="ECO:0000259" key="9">
    <source>
        <dbReference type="Pfam" id="PF01648"/>
    </source>
</evidence>
<evidence type="ECO:0000313" key="11">
    <source>
        <dbReference type="Proteomes" id="UP000010880"/>
    </source>
</evidence>
<feature type="binding site" evidence="8">
    <location>
        <position position="55"/>
    </location>
    <ligand>
        <name>Mg(2+)</name>
        <dbReference type="ChEBI" id="CHEBI:18420"/>
    </ligand>
</feature>
<dbReference type="EMBL" id="CP003359">
    <property type="protein sequence ID" value="AGB40296.1"/>
    <property type="molecule type" value="Genomic_DNA"/>
</dbReference>
<dbReference type="HOGENOM" id="CLU_089696_0_2_9"/>
<keyword evidence="4 8" id="KW-0276">Fatty acid metabolism</keyword>